<gene>
    <name evidence="2" type="ORF">G3M78_07425</name>
</gene>
<reference evidence="3" key="1">
    <citation type="submission" date="2020-02" db="EMBL/GenBank/DDBJ databases">
        <title>Genomic and physiological characterization of two novel Nitrospinaceae genera.</title>
        <authorList>
            <person name="Mueller A.J."/>
            <person name="Jung M.-Y."/>
            <person name="Strachan C.R."/>
            <person name="Herbold C.W."/>
            <person name="Kirkegaard R.H."/>
            <person name="Daims H."/>
        </authorList>
    </citation>
    <scope>NUCLEOTIDE SEQUENCE [LARGE SCALE GENOMIC DNA]</scope>
</reference>
<dbReference type="GO" id="GO:0120147">
    <property type="term" value="F:formylglycine-generating oxidase activity"/>
    <property type="evidence" value="ECO:0007669"/>
    <property type="project" value="TreeGrafter"/>
</dbReference>
<accession>A0A7T0G4V5</accession>
<protein>
    <submittedName>
        <fullName evidence="2">Formylglycine-generating enzyme family protein</fullName>
    </submittedName>
</protein>
<dbReference type="KEGG" id="nva:G3M78_07425"/>
<dbReference type="InterPro" id="IPR042095">
    <property type="entry name" value="SUMF_sf"/>
</dbReference>
<evidence type="ECO:0000313" key="2">
    <source>
        <dbReference type="EMBL" id="QPJ66798.1"/>
    </source>
</evidence>
<proteinExistence type="predicted"/>
<evidence type="ECO:0000313" key="3">
    <source>
        <dbReference type="Proteomes" id="UP000594464"/>
    </source>
</evidence>
<dbReference type="Pfam" id="PF03781">
    <property type="entry name" value="FGE-sulfatase"/>
    <property type="match status" value="1"/>
</dbReference>
<name>A0A7T0G4V5_9BACT</name>
<dbReference type="InterPro" id="IPR016187">
    <property type="entry name" value="CTDL_fold"/>
</dbReference>
<dbReference type="EMBL" id="CP048620">
    <property type="protein sequence ID" value="QPJ66798.1"/>
    <property type="molecule type" value="Genomic_DNA"/>
</dbReference>
<organism evidence="2 3">
    <name type="scientific">Candidatus Nitrohelix vancouverensis</name>
    <dbReference type="NCBI Taxonomy" id="2705534"/>
    <lineage>
        <taxon>Bacteria</taxon>
        <taxon>Pseudomonadati</taxon>
        <taxon>Nitrospinota/Tectimicrobiota group</taxon>
        <taxon>Nitrospinota</taxon>
        <taxon>Nitrospinia</taxon>
        <taxon>Nitrospinales</taxon>
        <taxon>Nitrospinaceae</taxon>
        <taxon>Candidatus Nitrohelix</taxon>
    </lineage>
</organism>
<feature type="domain" description="Sulfatase-modifying factor enzyme-like" evidence="1">
    <location>
        <begin position="1"/>
        <end position="254"/>
    </location>
</feature>
<dbReference type="InterPro" id="IPR005532">
    <property type="entry name" value="SUMF_dom"/>
</dbReference>
<dbReference type="Proteomes" id="UP000594464">
    <property type="component" value="Chromosome"/>
</dbReference>
<dbReference type="PANTHER" id="PTHR23150:SF19">
    <property type="entry name" value="FORMYLGLYCINE-GENERATING ENZYME"/>
    <property type="match status" value="1"/>
</dbReference>
<sequence>MVMVPAGGFKMGSTFSEIKDYLAACRKVDKNCALWWFDDELPKHDVYLYSFWIDIFEVTNKEYLEFVLATDRRPALDETCETERCWAGNIWKGKSFPEKAANQPVTQVSWEDAYEYCAWRGKRLPTEAEWEKAARGPGGGIYPWGDSSPKGRATYKRKWRGVLTMTNVGSYSRGVSPYGVHDMAGNVWEWVNDWYGRNYYKNSAKRNPKGPKEGYFRVSRGGSWVNYEDSLRSALRRWSRADVRFNDTGFRCAKDHVRKGPS</sequence>
<dbReference type="InterPro" id="IPR051043">
    <property type="entry name" value="Sulfatase_Mod_Factor_Kinase"/>
</dbReference>
<dbReference type="SUPFAM" id="SSF56436">
    <property type="entry name" value="C-type lectin-like"/>
    <property type="match status" value="1"/>
</dbReference>
<evidence type="ECO:0000259" key="1">
    <source>
        <dbReference type="Pfam" id="PF03781"/>
    </source>
</evidence>
<dbReference type="PANTHER" id="PTHR23150">
    <property type="entry name" value="SULFATASE MODIFYING FACTOR 1, 2"/>
    <property type="match status" value="1"/>
</dbReference>
<dbReference type="AlphaFoldDB" id="A0A7T0G4V5"/>
<dbReference type="Gene3D" id="3.90.1580.10">
    <property type="entry name" value="paralog of FGE (formylglycine-generating enzyme)"/>
    <property type="match status" value="1"/>
</dbReference>